<evidence type="ECO:0000256" key="2">
    <source>
        <dbReference type="ARBA" id="ARBA00022475"/>
    </source>
</evidence>
<dbReference type="PANTHER" id="PTHR39087:SF2">
    <property type="entry name" value="UPF0104 MEMBRANE PROTEIN MJ1595"/>
    <property type="match status" value="1"/>
</dbReference>
<keyword evidence="8" id="KW-1185">Reference proteome</keyword>
<sequence length="352" mass="36940">MKNKWLQISLSVLSLGLAVLLVVYLPQLVRALTGKPVSWSEIGAVFGTLGGGEIALMTGLWLLSLLAYTFVLTNSLPGLNNLQGLALNAAGSAVSNLLPFGGAVGVALSFAMTRGWGFGSRAFVVMTLVSGIWNTLFRFILPAVGIIALLIAGKAPNATVANAGWTGAVSILLLCLVVAAALYWERAAVWLGRAIDAVTRLLRLRFHASDAFHRLRADTAGVVRRRWPGLSLGMLFFLGLQWAIMTVCMRATGAWPGLAESIAVFALSRVLTSAVITPSGAGIMESGVAALLIAFGVPATPAIATALLFGFWTYTIEIPFGGLALGAWALLRRRNGRNAGAEPPSAISKAAQ</sequence>
<keyword evidence="2" id="KW-1003">Cell membrane</keyword>
<dbReference type="Proteomes" id="UP001500902">
    <property type="component" value="Unassembled WGS sequence"/>
</dbReference>
<feature type="transmembrane region" description="Helical" evidence="6">
    <location>
        <begin position="132"/>
        <end position="152"/>
    </location>
</feature>
<accession>A0ABP7BQ42</accession>
<evidence type="ECO:0000256" key="1">
    <source>
        <dbReference type="ARBA" id="ARBA00004651"/>
    </source>
</evidence>
<evidence type="ECO:0000256" key="5">
    <source>
        <dbReference type="ARBA" id="ARBA00023136"/>
    </source>
</evidence>
<evidence type="ECO:0000256" key="4">
    <source>
        <dbReference type="ARBA" id="ARBA00022989"/>
    </source>
</evidence>
<feature type="transmembrane region" description="Helical" evidence="6">
    <location>
        <begin position="314"/>
        <end position="331"/>
    </location>
</feature>
<comment type="subcellular location">
    <subcellularLocation>
        <location evidence="1">Cell membrane</location>
        <topology evidence="1">Multi-pass membrane protein</topology>
    </subcellularLocation>
</comment>
<reference evidence="8" key="1">
    <citation type="journal article" date="2019" name="Int. J. Syst. Evol. Microbiol.">
        <title>The Global Catalogue of Microorganisms (GCM) 10K type strain sequencing project: providing services to taxonomists for standard genome sequencing and annotation.</title>
        <authorList>
            <consortium name="The Broad Institute Genomics Platform"/>
            <consortium name="The Broad Institute Genome Sequencing Center for Infectious Disease"/>
            <person name="Wu L."/>
            <person name="Ma J."/>
        </authorList>
    </citation>
    <scope>NUCLEOTIDE SEQUENCE [LARGE SCALE GENOMIC DNA]</scope>
    <source>
        <strain evidence="8">JCM 16904</strain>
    </source>
</reference>
<dbReference type="RefSeq" id="WP_344878023.1">
    <property type="nucleotide sequence ID" value="NZ_BAAAZP010000067.1"/>
</dbReference>
<proteinExistence type="predicted"/>
<organism evidence="7 8">
    <name type="scientific">Nonomuraea antimicrobica</name>
    <dbReference type="NCBI Taxonomy" id="561173"/>
    <lineage>
        <taxon>Bacteria</taxon>
        <taxon>Bacillati</taxon>
        <taxon>Actinomycetota</taxon>
        <taxon>Actinomycetes</taxon>
        <taxon>Streptosporangiales</taxon>
        <taxon>Streptosporangiaceae</taxon>
        <taxon>Nonomuraea</taxon>
    </lineage>
</organism>
<dbReference type="Pfam" id="PF03706">
    <property type="entry name" value="LPG_synthase_TM"/>
    <property type="match status" value="1"/>
</dbReference>
<evidence type="ECO:0000313" key="7">
    <source>
        <dbReference type="EMBL" id="GAA3667074.1"/>
    </source>
</evidence>
<comment type="caution">
    <text evidence="7">The sequence shown here is derived from an EMBL/GenBank/DDBJ whole genome shotgun (WGS) entry which is preliminary data.</text>
</comment>
<dbReference type="PANTHER" id="PTHR39087">
    <property type="entry name" value="UPF0104 MEMBRANE PROTEIN MJ1595"/>
    <property type="match status" value="1"/>
</dbReference>
<keyword evidence="5 6" id="KW-0472">Membrane</keyword>
<evidence type="ECO:0000313" key="8">
    <source>
        <dbReference type="Proteomes" id="UP001500902"/>
    </source>
</evidence>
<feature type="transmembrane region" description="Helical" evidence="6">
    <location>
        <begin position="55"/>
        <end position="73"/>
    </location>
</feature>
<dbReference type="InterPro" id="IPR022791">
    <property type="entry name" value="L-PG_synthase/AglD"/>
</dbReference>
<protein>
    <recommendedName>
        <fullName evidence="9">Lysylphosphatidylglycerol synthase TM region</fullName>
    </recommendedName>
</protein>
<keyword evidence="4 6" id="KW-1133">Transmembrane helix</keyword>
<gene>
    <name evidence="7" type="ORF">GCM10022224_033960</name>
</gene>
<evidence type="ECO:0000256" key="3">
    <source>
        <dbReference type="ARBA" id="ARBA00022692"/>
    </source>
</evidence>
<dbReference type="EMBL" id="BAAAZP010000067">
    <property type="protein sequence ID" value="GAA3667074.1"/>
    <property type="molecule type" value="Genomic_DNA"/>
</dbReference>
<evidence type="ECO:0000256" key="6">
    <source>
        <dbReference type="SAM" id="Phobius"/>
    </source>
</evidence>
<feature type="transmembrane region" description="Helical" evidence="6">
    <location>
        <begin position="85"/>
        <end position="112"/>
    </location>
</feature>
<name>A0ABP7BQ42_9ACTN</name>
<keyword evidence="3 6" id="KW-0812">Transmembrane</keyword>
<feature type="transmembrane region" description="Helical" evidence="6">
    <location>
        <begin position="164"/>
        <end position="184"/>
    </location>
</feature>
<evidence type="ECO:0008006" key="9">
    <source>
        <dbReference type="Google" id="ProtNLM"/>
    </source>
</evidence>